<organism evidence="2 3">
    <name type="scientific">Coniochaeta ligniaria NRRL 30616</name>
    <dbReference type="NCBI Taxonomy" id="1408157"/>
    <lineage>
        <taxon>Eukaryota</taxon>
        <taxon>Fungi</taxon>
        <taxon>Dikarya</taxon>
        <taxon>Ascomycota</taxon>
        <taxon>Pezizomycotina</taxon>
        <taxon>Sordariomycetes</taxon>
        <taxon>Sordariomycetidae</taxon>
        <taxon>Coniochaetales</taxon>
        <taxon>Coniochaetaceae</taxon>
        <taxon>Coniochaeta</taxon>
    </lineage>
</organism>
<gene>
    <name evidence="2" type="ORF">CONLIGDRAFT_649143</name>
</gene>
<dbReference type="InParanoid" id="A0A1J7J8G1"/>
<feature type="compositionally biased region" description="Basic residues" evidence="1">
    <location>
        <begin position="202"/>
        <end position="230"/>
    </location>
</feature>
<feature type="region of interest" description="Disordered" evidence="1">
    <location>
        <begin position="1"/>
        <end position="254"/>
    </location>
</feature>
<dbReference type="OrthoDB" id="10402722at2759"/>
<sequence length="488" mass="55732">MAEVKRRERRAERAQDRKAALTAPDSLKEATDGGPLELVEVRRRERRAERARKAALTAPDSSKEVTDGGPLELVERPKIQAAPSGPADKTDASSNPKPVKPDGVSVEKTAATSQDAAPRARRARANSLEKWKKARASYHEQADSSRRRNPFEDRDDNATRDGSRQPRSSCQRDKDRQERATSRVRSRSRSGARSRSRDRDRNRSRRSSKRGRSRGSSRGSTNRRRSRSARARSWLRGDSSPERAQSKTRVSHHAHERSILFYEYPRKELTVEFMTDEIRRGTWRKKDALYFRINVIIGRGKKDYFDKAWFKFSVRSHGDQEVPVSVVKYYPERILGPSTEESREDAKNLDFGLQAGLPQPVVPLNAHLNAGGSGRGNMVVQHRCRLELTPYRGSTGMKAHLWKQRTECVIPSRVQVQFVVLYDKRAGLDIKGKLDFDIKGKLDFVGKDGADGLWKKVSTRSWDREPRDFSEWTEADWKSNGDNRLLEE</sequence>
<accession>A0A1J7J8G1</accession>
<name>A0A1J7J8G1_9PEZI</name>
<feature type="compositionally biased region" description="Basic and acidic residues" evidence="1">
    <location>
        <begin position="39"/>
        <end position="52"/>
    </location>
</feature>
<proteinExistence type="predicted"/>
<feature type="compositionally biased region" description="Basic residues" evidence="1">
    <location>
        <begin position="182"/>
        <end position="194"/>
    </location>
</feature>
<evidence type="ECO:0000313" key="2">
    <source>
        <dbReference type="EMBL" id="OIW23802.1"/>
    </source>
</evidence>
<feature type="compositionally biased region" description="Basic and acidic residues" evidence="1">
    <location>
        <begin position="1"/>
        <end position="19"/>
    </location>
</feature>
<dbReference type="Proteomes" id="UP000182658">
    <property type="component" value="Unassembled WGS sequence"/>
</dbReference>
<dbReference type="EMBL" id="KV875105">
    <property type="protein sequence ID" value="OIW23802.1"/>
    <property type="molecule type" value="Genomic_DNA"/>
</dbReference>
<evidence type="ECO:0000313" key="3">
    <source>
        <dbReference type="Proteomes" id="UP000182658"/>
    </source>
</evidence>
<feature type="compositionally biased region" description="Basic and acidic residues" evidence="1">
    <location>
        <begin position="127"/>
        <end position="181"/>
    </location>
</feature>
<reference evidence="2 3" key="1">
    <citation type="submission" date="2016-10" db="EMBL/GenBank/DDBJ databases">
        <title>Draft genome sequence of Coniochaeta ligniaria NRRL30616, a lignocellulolytic fungus for bioabatement of inhibitors in plant biomass hydrolysates.</title>
        <authorList>
            <consortium name="DOE Joint Genome Institute"/>
            <person name="Jimenez D.J."/>
            <person name="Hector R.E."/>
            <person name="Riley R."/>
            <person name="Sun H."/>
            <person name="Grigoriev I.V."/>
            <person name="Van Elsas J.D."/>
            <person name="Nichols N.N."/>
        </authorList>
    </citation>
    <scope>NUCLEOTIDE SEQUENCE [LARGE SCALE GENOMIC DNA]</scope>
    <source>
        <strain evidence="2 3">NRRL 30616</strain>
    </source>
</reference>
<keyword evidence="3" id="KW-1185">Reference proteome</keyword>
<protein>
    <submittedName>
        <fullName evidence="2">Uncharacterized protein</fullName>
    </submittedName>
</protein>
<dbReference type="AlphaFoldDB" id="A0A1J7J8G1"/>
<evidence type="ECO:0000256" key="1">
    <source>
        <dbReference type="SAM" id="MobiDB-lite"/>
    </source>
</evidence>